<keyword evidence="3" id="KW-1185">Reference proteome</keyword>
<dbReference type="Proteomes" id="UP001610334">
    <property type="component" value="Unassembled WGS sequence"/>
</dbReference>
<proteinExistence type="predicted"/>
<gene>
    <name evidence="2" type="ORF">BJX63DRAFT_414656</name>
</gene>
<feature type="compositionally biased region" description="Basic and acidic residues" evidence="1">
    <location>
        <begin position="11"/>
        <end position="20"/>
    </location>
</feature>
<protein>
    <submittedName>
        <fullName evidence="2">Uncharacterized protein</fullName>
    </submittedName>
</protein>
<comment type="caution">
    <text evidence="2">The sequence shown here is derived from an EMBL/GenBank/DDBJ whole genome shotgun (WGS) entry which is preliminary data.</text>
</comment>
<dbReference type="EMBL" id="JBFXLT010000173">
    <property type="protein sequence ID" value="KAL2802597.1"/>
    <property type="molecule type" value="Genomic_DNA"/>
</dbReference>
<name>A0ABR4GU66_9EURO</name>
<evidence type="ECO:0000313" key="3">
    <source>
        <dbReference type="Proteomes" id="UP001610334"/>
    </source>
</evidence>
<feature type="region of interest" description="Disordered" evidence="1">
    <location>
        <begin position="1"/>
        <end position="23"/>
    </location>
</feature>
<evidence type="ECO:0000256" key="1">
    <source>
        <dbReference type="SAM" id="MobiDB-lite"/>
    </source>
</evidence>
<reference evidence="2 3" key="1">
    <citation type="submission" date="2024-07" db="EMBL/GenBank/DDBJ databases">
        <title>Section-level genome sequencing and comparative genomics of Aspergillus sections Usti and Cavernicolus.</title>
        <authorList>
            <consortium name="Lawrence Berkeley National Laboratory"/>
            <person name="Nybo J.L."/>
            <person name="Vesth T.C."/>
            <person name="Theobald S."/>
            <person name="Frisvad J.C."/>
            <person name="Larsen T.O."/>
            <person name="Kjaerboelling I."/>
            <person name="Rothschild-Mancinelli K."/>
            <person name="Lyhne E.K."/>
            <person name="Kogle M.E."/>
            <person name="Barry K."/>
            <person name="Clum A."/>
            <person name="Na H."/>
            <person name="Ledsgaard L."/>
            <person name="Lin J."/>
            <person name="Lipzen A."/>
            <person name="Kuo A."/>
            <person name="Riley R."/>
            <person name="Mondo S."/>
            <person name="Labutti K."/>
            <person name="Haridas S."/>
            <person name="Pangalinan J."/>
            <person name="Salamov A.A."/>
            <person name="Simmons B.A."/>
            <person name="Magnuson J.K."/>
            <person name="Chen J."/>
            <person name="Drula E."/>
            <person name="Henrissat B."/>
            <person name="Wiebenga A."/>
            <person name="Lubbers R.J."/>
            <person name="Gomes A.C."/>
            <person name="Makela M.R."/>
            <person name="Stajich J."/>
            <person name="Grigoriev I.V."/>
            <person name="Mortensen U.H."/>
            <person name="De Vries R.P."/>
            <person name="Baker S.E."/>
            <person name="Andersen M.R."/>
        </authorList>
    </citation>
    <scope>NUCLEOTIDE SEQUENCE [LARGE SCALE GENOMIC DNA]</scope>
    <source>
        <strain evidence="2 3">CBS 588.65</strain>
    </source>
</reference>
<sequence>MHGRPLVLEQQLREKPKRGADLSPKAVAFGGEQRLRHRSRFTTQESLRDLAAAPAPGRWTLLPNTETT</sequence>
<evidence type="ECO:0000313" key="2">
    <source>
        <dbReference type="EMBL" id="KAL2802597.1"/>
    </source>
</evidence>
<organism evidence="2 3">
    <name type="scientific">Aspergillus granulosus</name>
    <dbReference type="NCBI Taxonomy" id="176169"/>
    <lineage>
        <taxon>Eukaryota</taxon>
        <taxon>Fungi</taxon>
        <taxon>Dikarya</taxon>
        <taxon>Ascomycota</taxon>
        <taxon>Pezizomycotina</taxon>
        <taxon>Eurotiomycetes</taxon>
        <taxon>Eurotiomycetidae</taxon>
        <taxon>Eurotiales</taxon>
        <taxon>Aspergillaceae</taxon>
        <taxon>Aspergillus</taxon>
        <taxon>Aspergillus subgen. Nidulantes</taxon>
    </lineage>
</organism>
<accession>A0ABR4GU66</accession>